<dbReference type="InterPro" id="IPR059176">
    <property type="entry name" value="UDP-X_N"/>
</dbReference>
<evidence type="ECO:0000259" key="2">
    <source>
        <dbReference type="PROSITE" id="PS51462"/>
    </source>
</evidence>
<dbReference type="InterPro" id="IPR000086">
    <property type="entry name" value="NUDIX_hydrolase_dom"/>
</dbReference>
<dbReference type="Gene3D" id="3.90.79.10">
    <property type="entry name" value="Nucleoside Triphosphate Pyrophosphohydrolase"/>
    <property type="match status" value="1"/>
</dbReference>
<sequence length="215" mass="24311">MSSAFYPSEPQWLSWAKELQALSQSGLAYSQNAFERERYERIREISAEMLAAYAAEEISLETVKALFCNEDGYQTPKLDSRAVVYDAVADKMLLVKESNGLWSLPGGWVDVDETVGTNTIKEAREEAGVDVRLERLLAVLIRDNRSSNSWIHNIVKIFVLCTELSGQFKPNLETLDAQYFGEDELPEICEDKVTTAQIKLCFQAAKDPHWQPVLV</sequence>
<dbReference type="InterPro" id="IPR015797">
    <property type="entry name" value="NUDIX_hydrolase-like_dom_sf"/>
</dbReference>
<proteinExistence type="inferred from homology"/>
<comment type="similarity">
    <text evidence="1">Belongs to the Nudix hydrolase family.</text>
</comment>
<comment type="caution">
    <text evidence="3">The sequence shown here is derived from an EMBL/GenBank/DDBJ whole genome shotgun (WGS) entry which is preliminary data.</text>
</comment>
<dbReference type="PANTHER" id="PTHR43736:SF1">
    <property type="entry name" value="DIHYDRONEOPTERIN TRIPHOSPHATE DIPHOSPHATASE"/>
    <property type="match status" value="1"/>
</dbReference>
<keyword evidence="4" id="KW-1185">Reference proteome</keyword>
<dbReference type="RefSeq" id="WP_309954988.1">
    <property type="nucleotide sequence ID" value="NZ_CP136414.1"/>
</dbReference>
<dbReference type="EMBL" id="JAVDUJ010000001">
    <property type="protein sequence ID" value="MDR6938847.1"/>
    <property type="molecule type" value="Genomic_DNA"/>
</dbReference>
<reference evidence="3 4" key="1">
    <citation type="submission" date="2023-07" db="EMBL/GenBank/DDBJ databases">
        <title>Sequencing the genomes of 1000 actinobacteria strains.</title>
        <authorList>
            <person name="Klenk H.-P."/>
        </authorList>
    </citation>
    <scope>NUCLEOTIDE SEQUENCE [LARGE SCALE GENOMIC DNA]</scope>
    <source>
        <strain evidence="3 4">DSM 15539</strain>
    </source>
</reference>
<evidence type="ECO:0000256" key="1">
    <source>
        <dbReference type="ARBA" id="ARBA00005582"/>
    </source>
</evidence>
<dbReference type="Pfam" id="PF00293">
    <property type="entry name" value="NUDIX"/>
    <property type="match status" value="1"/>
</dbReference>
<dbReference type="SUPFAM" id="SSF55811">
    <property type="entry name" value="Nudix"/>
    <property type="match status" value="1"/>
</dbReference>
<protein>
    <submittedName>
        <fullName evidence="3">ADP-ribose pyrophosphatase YjhB (NUDIX family)</fullName>
    </submittedName>
</protein>
<organism evidence="3 4">
    <name type="scientific">Arcanobacterium hippocoleae</name>
    <dbReference type="NCBI Taxonomy" id="149017"/>
    <lineage>
        <taxon>Bacteria</taxon>
        <taxon>Bacillati</taxon>
        <taxon>Actinomycetota</taxon>
        <taxon>Actinomycetes</taxon>
        <taxon>Actinomycetales</taxon>
        <taxon>Actinomycetaceae</taxon>
        <taxon>Arcanobacterium</taxon>
    </lineage>
</organism>
<dbReference type="Proteomes" id="UP001266099">
    <property type="component" value="Unassembled WGS sequence"/>
</dbReference>
<name>A0ABU1T0G5_9ACTO</name>
<evidence type="ECO:0000313" key="4">
    <source>
        <dbReference type="Proteomes" id="UP001266099"/>
    </source>
</evidence>
<accession>A0ABU1T0G5</accession>
<dbReference type="Pfam" id="PF12535">
    <property type="entry name" value="Nudix_N"/>
    <property type="match status" value="1"/>
</dbReference>
<dbReference type="PANTHER" id="PTHR43736">
    <property type="entry name" value="ADP-RIBOSE PYROPHOSPHATASE"/>
    <property type="match status" value="1"/>
</dbReference>
<gene>
    <name evidence="3" type="ORF">J2S36_000390</name>
</gene>
<dbReference type="Gene3D" id="6.10.250.1120">
    <property type="match status" value="1"/>
</dbReference>
<feature type="domain" description="Nudix hydrolase" evidence="2">
    <location>
        <begin position="75"/>
        <end position="202"/>
    </location>
</feature>
<dbReference type="PROSITE" id="PS51462">
    <property type="entry name" value="NUDIX"/>
    <property type="match status" value="1"/>
</dbReference>
<evidence type="ECO:0000313" key="3">
    <source>
        <dbReference type="EMBL" id="MDR6938847.1"/>
    </source>
</evidence>